<evidence type="ECO:0008006" key="3">
    <source>
        <dbReference type="Google" id="ProtNLM"/>
    </source>
</evidence>
<evidence type="ECO:0000313" key="2">
    <source>
        <dbReference type="Proteomes" id="UP001642484"/>
    </source>
</evidence>
<comment type="caution">
    <text evidence="1">The sequence shown here is derived from an EMBL/GenBank/DDBJ whole genome shotgun (WGS) entry which is preliminary data.</text>
</comment>
<dbReference type="Proteomes" id="UP001642484">
    <property type="component" value="Unassembled WGS sequence"/>
</dbReference>
<dbReference type="SUPFAM" id="SSF51197">
    <property type="entry name" value="Clavaminate synthase-like"/>
    <property type="match status" value="1"/>
</dbReference>
<gene>
    <name evidence="1" type="ORF">CCMP2556_LOCUS40098</name>
</gene>
<dbReference type="Pfam" id="PF05721">
    <property type="entry name" value="PhyH"/>
    <property type="match status" value="1"/>
</dbReference>
<sequence>MALSSQDFPNTTAESSLNVEDFSAKAEGDEWANSAADIFRRHGFCIVLDALTFEEVSEVLQTCLDAETDILRLDPDRLGCRDPGRYSFGAASESGHMLHHPAWRHLLQSRSMLLVLQQIFPAGFIFCGGGGDFVRGGTLNYQSLHSDLGPSRVPPEHRSDNPPPMISVNFTVQTITADNGPMRVIPGRKVISGKTDSPPHFPDEPEVLRQSKLFPLPLGAAIIRDLRLWHGGTPNCSPETRFLPSVEIMSMGYSTYMAGPHSFGDQYCDVCKWHRCSILYRYPVRCLPDDIFQRLAPEVQKLCESVHATGQVLTGFRNFARAQRSWETEWKRQSRGGALQSTEASWQREKSERFVSFKEGISATGTVLAKTARIALGLFLIVKALRVMNAFSMALEQAACSAKLTLLKALPPAASVFLTKLMGVLAYL</sequence>
<dbReference type="EMBL" id="CAXAMN010023906">
    <property type="protein sequence ID" value="CAK9082061.1"/>
    <property type="molecule type" value="Genomic_DNA"/>
</dbReference>
<dbReference type="Gene3D" id="2.60.120.620">
    <property type="entry name" value="q2cbj1_9rhob like domain"/>
    <property type="match status" value="1"/>
</dbReference>
<proteinExistence type="predicted"/>
<name>A0ABP0Q1E0_9DINO</name>
<accession>A0ABP0Q1E0</accession>
<organism evidence="1 2">
    <name type="scientific">Durusdinium trenchii</name>
    <dbReference type="NCBI Taxonomy" id="1381693"/>
    <lineage>
        <taxon>Eukaryota</taxon>
        <taxon>Sar</taxon>
        <taxon>Alveolata</taxon>
        <taxon>Dinophyceae</taxon>
        <taxon>Suessiales</taxon>
        <taxon>Symbiodiniaceae</taxon>
        <taxon>Durusdinium</taxon>
    </lineage>
</organism>
<protein>
    <recommendedName>
        <fullName evidence="3">Phytanoyl-CoA dioxygenase family protein</fullName>
    </recommendedName>
</protein>
<evidence type="ECO:0000313" key="1">
    <source>
        <dbReference type="EMBL" id="CAK9082061.1"/>
    </source>
</evidence>
<keyword evidence="2" id="KW-1185">Reference proteome</keyword>
<dbReference type="InterPro" id="IPR008775">
    <property type="entry name" value="Phytyl_CoA_dOase-like"/>
</dbReference>
<reference evidence="1 2" key="1">
    <citation type="submission" date="2024-02" db="EMBL/GenBank/DDBJ databases">
        <authorList>
            <person name="Chen Y."/>
            <person name="Shah S."/>
            <person name="Dougan E. K."/>
            <person name="Thang M."/>
            <person name="Chan C."/>
        </authorList>
    </citation>
    <scope>NUCLEOTIDE SEQUENCE [LARGE SCALE GENOMIC DNA]</scope>
</reference>